<dbReference type="AlphaFoldDB" id="A0A1Z4JFI4"/>
<dbReference type="PANTHER" id="PTHR46268">
    <property type="entry name" value="STRESS RESPONSE PROTEIN NHAX"/>
    <property type="match status" value="1"/>
</dbReference>
<dbReference type="InterPro" id="IPR006016">
    <property type="entry name" value="UspA"/>
</dbReference>
<gene>
    <name evidence="3" type="ORF">NIES2135_22510</name>
</gene>
<keyword evidence="4" id="KW-1185">Reference proteome</keyword>
<protein>
    <submittedName>
        <fullName evidence="3">UspA domain-containing protein</fullName>
    </submittedName>
</protein>
<dbReference type="CDD" id="cd00293">
    <property type="entry name" value="USP-like"/>
    <property type="match status" value="2"/>
</dbReference>
<proteinExistence type="inferred from homology"/>
<evidence type="ECO:0000256" key="1">
    <source>
        <dbReference type="ARBA" id="ARBA00008791"/>
    </source>
</evidence>
<evidence type="ECO:0000313" key="4">
    <source>
        <dbReference type="Proteomes" id="UP000217895"/>
    </source>
</evidence>
<dbReference type="Gene3D" id="3.40.50.620">
    <property type="entry name" value="HUPs"/>
    <property type="match status" value="2"/>
</dbReference>
<dbReference type="EMBL" id="AP018203">
    <property type="protein sequence ID" value="BAY55428.1"/>
    <property type="molecule type" value="Genomic_DNA"/>
</dbReference>
<dbReference type="Proteomes" id="UP000217895">
    <property type="component" value="Chromosome"/>
</dbReference>
<dbReference type="InterPro" id="IPR014729">
    <property type="entry name" value="Rossmann-like_a/b/a_fold"/>
</dbReference>
<evidence type="ECO:0000259" key="2">
    <source>
        <dbReference type="Pfam" id="PF00582"/>
    </source>
</evidence>
<feature type="domain" description="UspA" evidence="2">
    <location>
        <begin position="154"/>
        <end position="281"/>
    </location>
</feature>
<dbReference type="PRINTS" id="PR01438">
    <property type="entry name" value="UNVRSLSTRESS"/>
</dbReference>
<comment type="similarity">
    <text evidence="1">Belongs to the universal stress protein A family.</text>
</comment>
<dbReference type="Pfam" id="PF00582">
    <property type="entry name" value="Usp"/>
    <property type="match status" value="2"/>
</dbReference>
<organism evidence="3 4">
    <name type="scientific">Leptolyngbya boryana NIES-2135</name>
    <dbReference type="NCBI Taxonomy" id="1973484"/>
    <lineage>
        <taxon>Bacteria</taxon>
        <taxon>Bacillati</taxon>
        <taxon>Cyanobacteriota</taxon>
        <taxon>Cyanophyceae</taxon>
        <taxon>Leptolyngbyales</taxon>
        <taxon>Leptolyngbyaceae</taxon>
        <taxon>Leptolyngbya group</taxon>
        <taxon>Leptolyngbya</taxon>
    </lineage>
</organism>
<dbReference type="InterPro" id="IPR006015">
    <property type="entry name" value="Universal_stress_UspA"/>
</dbReference>
<evidence type="ECO:0000313" key="3">
    <source>
        <dbReference type="EMBL" id="BAY55428.1"/>
    </source>
</evidence>
<sequence>MFHRILICTDLTDGLQRLVRFVPQLAQGGIQQITFLHSVPIAADPGMPKPDAAKIERAQAQLAPALEHNLTGIDVQVEVESGKPIEVMLRAVKKHQSDVILMGTQSRNLLTEKLFGSTTVELAQRSPIPILAIRPQLISAMTSEELSLRCQHLFRELLVPYDDSDASKHTIAEIAKRANASPACMICRVLESGHYELSAAEEQQILTETLEPAKAQLQAAGLQAEIELRKGNALTQILQAAQENDISAIALSSNLSDHAFGAIPSFAAELLRQSMHPILLFPAP</sequence>
<accession>A0A1Z4JFI4</accession>
<feature type="domain" description="UspA" evidence="2">
    <location>
        <begin position="1"/>
        <end position="134"/>
    </location>
</feature>
<reference evidence="3 4" key="1">
    <citation type="submission" date="2017-06" db="EMBL/GenBank/DDBJ databases">
        <title>Genome sequencing of cyanobaciteial culture collection at National Institute for Environmental Studies (NIES).</title>
        <authorList>
            <person name="Hirose Y."/>
            <person name="Shimura Y."/>
            <person name="Fujisawa T."/>
            <person name="Nakamura Y."/>
            <person name="Kawachi M."/>
        </authorList>
    </citation>
    <scope>NUCLEOTIDE SEQUENCE [LARGE SCALE GENOMIC DNA]</scope>
    <source>
        <strain evidence="3 4">NIES-2135</strain>
    </source>
</reference>
<name>A0A1Z4JFI4_LEPBY</name>
<dbReference type="SUPFAM" id="SSF52402">
    <property type="entry name" value="Adenine nucleotide alpha hydrolases-like"/>
    <property type="match status" value="2"/>
</dbReference>
<dbReference type="PANTHER" id="PTHR46268:SF22">
    <property type="entry name" value="SENSOR PROTEIN KDPD-RELATED"/>
    <property type="match status" value="1"/>
</dbReference>